<dbReference type="OrthoDB" id="361589at2759"/>
<organism evidence="3 4">
    <name type="scientific">Theileria orientalis</name>
    <dbReference type="NCBI Taxonomy" id="68886"/>
    <lineage>
        <taxon>Eukaryota</taxon>
        <taxon>Sar</taxon>
        <taxon>Alveolata</taxon>
        <taxon>Apicomplexa</taxon>
        <taxon>Aconoidasida</taxon>
        <taxon>Piroplasmida</taxon>
        <taxon>Theileriidae</taxon>
        <taxon>Theileria</taxon>
    </lineage>
</organism>
<accession>A0A976QS62</accession>
<name>A0A976QS62_THEOR</name>
<evidence type="ECO:0000256" key="1">
    <source>
        <dbReference type="SAM" id="MobiDB-lite"/>
    </source>
</evidence>
<dbReference type="EMBL" id="CP056066">
    <property type="protein sequence ID" value="UKJ88566.2"/>
    <property type="molecule type" value="Genomic_DNA"/>
</dbReference>
<keyword evidence="2" id="KW-1133">Transmembrane helix</keyword>
<evidence type="ECO:0000256" key="2">
    <source>
        <dbReference type="SAM" id="Phobius"/>
    </source>
</evidence>
<feature type="region of interest" description="Disordered" evidence="1">
    <location>
        <begin position="398"/>
        <end position="428"/>
    </location>
</feature>
<feature type="transmembrane region" description="Helical" evidence="2">
    <location>
        <begin position="6"/>
        <end position="28"/>
    </location>
</feature>
<evidence type="ECO:0000313" key="4">
    <source>
        <dbReference type="Proteomes" id="UP000244803"/>
    </source>
</evidence>
<reference evidence="3" key="1">
    <citation type="submission" date="2022-07" db="EMBL/GenBank/DDBJ databases">
        <title>Evaluation of T. orientalis genome assembly methods using nanopore sequencing and analysis of variation between genomes.</title>
        <authorList>
            <person name="Yam J."/>
            <person name="Micallef M.L."/>
            <person name="Liu M."/>
            <person name="Djordjevic S.P."/>
            <person name="Bogema D.R."/>
            <person name="Jenkins C."/>
        </authorList>
    </citation>
    <scope>NUCLEOTIDE SEQUENCE</scope>
    <source>
        <strain evidence="3">Fish Creek</strain>
    </source>
</reference>
<dbReference type="Proteomes" id="UP000244803">
    <property type="component" value="Chromosome 3"/>
</dbReference>
<keyword evidence="2" id="KW-0472">Membrane</keyword>
<proteinExistence type="predicted"/>
<protein>
    <submittedName>
        <fullName evidence="3">Uncharacterized protein</fullName>
    </submittedName>
</protein>
<keyword evidence="2" id="KW-0812">Transmembrane</keyword>
<evidence type="ECO:0000313" key="3">
    <source>
        <dbReference type="EMBL" id="UKJ88566.2"/>
    </source>
</evidence>
<gene>
    <name evidence="3" type="ORF">MACJ_001810</name>
</gene>
<dbReference type="AlphaFoldDB" id="A0A976QS62"/>
<sequence>MRTRWLVLLFIATLVLISLVGFFIAYQFRKPSYKPRFRLSETSGSEKSSDRKSVMQMKGNIISSIAKNSKKNLKGQIPDEIEFDIGSTQDQNPSSYVKVFETAYADIPGLKGYTHVLKAKLPIRKYLNRDVEQSGLPTGLNLEAVFTYFKEDQIHQAPLVVCPVSSIEDREFSCYLMDSKDNWSVCDCISGLDLMDESFGDNAVRCVTNHYKICDTSLQTGEQVPSSPDQDQFDSFELELSLKAGFENKYFAVGDVERVNVPGFKGFGFKLKNKSEITRYTYIGTEQHGLPTGQPFELFLTYYVEDKLDQSPVGVCAVKSKNSKTFECYLLVSPNTWEHNPEISQLRIHDRTFGQKVSEIIAKHYSSQTQDSPELSQDQTYSPTDPVLVELLEPPQEFLDQPPESDIQSLNEDKYPETEVDGETEEAVANTGDLVSDEDLETEAGDVEEENLTKIPVLDISKTESSDDIEVEEFEDLNIPNYKAFGMLFPNRTPVEQFKSRGVEQQGLPIKYPLEGVVNFFHDQRPEPLVVCAIYSMEDMMFDCYLKESDKVWVKNNEMSELDFASDNFGETAAALVNKHYNI</sequence>